<dbReference type="Pfam" id="PF01412">
    <property type="entry name" value="ArfGap"/>
    <property type="match status" value="1"/>
</dbReference>
<dbReference type="Ensembl" id="ENSENLT00000020652.1">
    <property type="protein sequence ID" value="ENSENLP00000019930.1"/>
    <property type="gene ID" value="ENSENLG00000006252.1"/>
</dbReference>
<evidence type="ECO:0000256" key="3">
    <source>
        <dbReference type="ARBA" id="ARBA00022737"/>
    </source>
</evidence>
<feature type="region of interest" description="Disordered" evidence="11">
    <location>
        <begin position="366"/>
        <end position="400"/>
    </location>
</feature>
<dbReference type="GO" id="GO:0032012">
    <property type="term" value="P:regulation of ARF protein signal transduction"/>
    <property type="evidence" value="ECO:0007669"/>
    <property type="project" value="InterPro"/>
</dbReference>
<dbReference type="GO" id="GO:0008277">
    <property type="term" value="P:regulation of G protein-coupled receptor signaling pathway"/>
    <property type="evidence" value="ECO:0007669"/>
    <property type="project" value="TreeGrafter"/>
</dbReference>
<feature type="compositionally biased region" description="Acidic residues" evidence="11">
    <location>
        <begin position="366"/>
        <end position="381"/>
    </location>
</feature>
<keyword evidence="3" id="KW-0677">Repeat</keyword>
<dbReference type="PROSITE" id="PS50115">
    <property type="entry name" value="ARFGAP"/>
    <property type="match status" value="1"/>
</dbReference>
<dbReference type="InterPro" id="IPR002110">
    <property type="entry name" value="Ankyrin_rpt"/>
</dbReference>
<dbReference type="InterPro" id="IPR001164">
    <property type="entry name" value="ArfGAP_dom"/>
</dbReference>
<dbReference type="Pfam" id="PF16559">
    <property type="entry name" value="GIT_CC"/>
    <property type="match status" value="1"/>
</dbReference>
<dbReference type="PANTHER" id="PTHR46097">
    <property type="entry name" value="G PROTEIN-COUPLED RECEPTOR KINASE INTERACTING ARFGAP"/>
    <property type="match status" value="1"/>
</dbReference>
<keyword evidence="2" id="KW-0479">Metal-binding</keyword>
<evidence type="ECO:0000256" key="2">
    <source>
        <dbReference type="ARBA" id="ARBA00022723"/>
    </source>
</evidence>
<keyword evidence="4 9" id="KW-0863">Zinc-finger</keyword>
<dbReference type="PROSITE" id="PS50297">
    <property type="entry name" value="ANK_REP_REGION"/>
    <property type="match status" value="1"/>
</dbReference>
<feature type="coiled-coil region" evidence="10">
    <location>
        <begin position="414"/>
        <end position="448"/>
    </location>
</feature>
<evidence type="ECO:0000313" key="13">
    <source>
        <dbReference type="Ensembl" id="ENSENLP00000019930.1"/>
    </source>
</evidence>
<evidence type="ECO:0000259" key="12">
    <source>
        <dbReference type="PROSITE" id="PS50115"/>
    </source>
</evidence>
<dbReference type="GO" id="GO:0043005">
    <property type="term" value="C:neuron projection"/>
    <property type="evidence" value="ECO:0007669"/>
    <property type="project" value="TreeGrafter"/>
</dbReference>
<reference evidence="13" key="3">
    <citation type="submission" date="2025-09" db="UniProtKB">
        <authorList>
            <consortium name="Ensembl"/>
        </authorList>
    </citation>
    <scope>IDENTIFICATION</scope>
</reference>
<feature type="domain" description="Arf-GAP" evidence="12">
    <location>
        <begin position="1"/>
        <end position="100"/>
    </location>
</feature>
<feature type="repeat" description="ANK" evidence="8">
    <location>
        <begin position="142"/>
        <end position="174"/>
    </location>
</feature>
<dbReference type="GO" id="GO:0031267">
    <property type="term" value="F:small GTPase binding"/>
    <property type="evidence" value="ECO:0007669"/>
    <property type="project" value="TreeGrafter"/>
</dbReference>
<dbReference type="Gene3D" id="1.10.220.150">
    <property type="entry name" value="Arf GTPase activating protein"/>
    <property type="match status" value="1"/>
</dbReference>
<keyword evidence="7 10" id="KW-0175">Coiled coil</keyword>
<dbReference type="GO" id="GO:0007420">
    <property type="term" value="P:brain development"/>
    <property type="evidence" value="ECO:0007669"/>
    <property type="project" value="InterPro"/>
</dbReference>
<dbReference type="InterPro" id="IPR038508">
    <property type="entry name" value="ArfGAP_dom_sf"/>
</dbReference>
<evidence type="ECO:0000256" key="11">
    <source>
        <dbReference type="SAM" id="MobiDB-lite"/>
    </source>
</evidence>
<dbReference type="SUPFAM" id="SSF57863">
    <property type="entry name" value="ArfGap/RecO-like zinc finger"/>
    <property type="match status" value="1"/>
</dbReference>
<keyword evidence="6 8" id="KW-0040">ANK repeat</keyword>
<dbReference type="InterPro" id="IPR032352">
    <property type="entry name" value="GIT1/2_CC"/>
</dbReference>
<name>A0A665UKQ8_ECHNA</name>
<proteinExistence type="predicted"/>
<dbReference type="PANTHER" id="PTHR46097:SF1">
    <property type="entry name" value="ARF GTPASE-ACTIVATING PROTEIN GIT1"/>
    <property type="match status" value="1"/>
</dbReference>
<dbReference type="InterPro" id="IPR037278">
    <property type="entry name" value="ARFGAP/RecO"/>
</dbReference>
<sequence length="663" mass="73861">KAWVLICDECCSVHRSLGRHISIVKHLRHSGWPQALLQMVQTLASNGANSIWEHSLLDPAQVQSGRRKPNPQDKVHPTKSEFIRAKYQMLAFVHKLPCRDDDGVTTKDLSKQLHSSVRTGSLETCLRLLSLGAQANFFHPEKGTTPLHVAAKAGQVLQAELLVVYGADPGAPDINGRTPMDYARQAGHIELAERLVECQYELTDRLAFYLCGRRPDHKNGHYIIPQMADSLDLSELAKAAKKKLQALNNRLFEELAMDVYDEVDRRENDAVWLTTQNHSTLVTERSAVPFLPVNPEYSATRNQGRQKLARFNAREFATLIIDILSDAKRRQQGKGLSRTDVLCNERTVLNNVFLLSDPLDLGIDDDQHDYDSVASDEDTDSELTTQNNNNTQRSNHLSDGPITLQEYLEVKKALASSEAKVQQLMKVNNNLSEELRRLQKEVGATKGERRVTDTYCRIEQQCQCGNLCDNLCVLCFPPQVSKPEKHGSGTDSDYDNTQTYDLSLRSDSHSHMGRSSEEEGRGESEEGGVGEAGEPDPTLPCTEDVILKTEQVTKNIQELLRAAQEFKHDSFVPCSEKIHSAVTEMASLFPKRPALDAVHCSLRLLASSASRLQVECRKAAPTEPGAPAVDYQLLTQQVIQCAYDIAKAAKQLVTITTQESSNC</sequence>
<dbReference type="GO" id="GO:0005829">
    <property type="term" value="C:cytosol"/>
    <property type="evidence" value="ECO:0007669"/>
    <property type="project" value="TreeGrafter"/>
</dbReference>
<dbReference type="InterPro" id="IPR013724">
    <property type="entry name" value="GIT_SHD"/>
</dbReference>
<accession>A0A665UKQ8</accession>
<dbReference type="Pfam" id="PF08518">
    <property type="entry name" value="GIT_SHD"/>
    <property type="match status" value="2"/>
</dbReference>
<dbReference type="FunFam" id="1.25.40.20:FF:000013">
    <property type="entry name" value="ARF GTPase-activating protein GIT1 isoform 1"/>
    <property type="match status" value="1"/>
</dbReference>
<evidence type="ECO:0000313" key="14">
    <source>
        <dbReference type="Proteomes" id="UP000472264"/>
    </source>
</evidence>
<evidence type="ECO:0000256" key="9">
    <source>
        <dbReference type="PROSITE-ProRule" id="PRU00288"/>
    </source>
</evidence>
<gene>
    <name evidence="13" type="primary">git1</name>
</gene>
<dbReference type="SMART" id="SM00105">
    <property type="entry name" value="ArfGap"/>
    <property type="match status" value="1"/>
</dbReference>
<keyword evidence="14" id="KW-1185">Reference proteome</keyword>
<feature type="region of interest" description="Disordered" evidence="11">
    <location>
        <begin position="504"/>
        <end position="540"/>
    </location>
</feature>
<dbReference type="Pfam" id="PF12796">
    <property type="entry name" value="Ank_2"/>
    <property type="match status" value="1"/>
</dbReference>
<dbReference type="GO" id="GO:0098793">
    <property type="term" value="C:presynapse"/>
    <property type="evidence" value="ECO:0007669"/>
    <property type="project" value="GOC"/>
</dbReference>
<dbReference type="Pfam" id="PF12205">
    <property type="entry name" value="GIT1_C"/>
    <property type="match status" value="1"/>
</dbReference>
<evidence type="ECO:0000256" key="10">
    <source>
        <dbReference type="SAM" id="Coils"/>
    </source>
</evidence>
<keyword evidence="5" id="KW-0862">Zinc</keyword>
<dbReference type="InterPro" id="IPR047161">
    <property type="entry name" value="GIT-like"/>
</dbReference>
<reference evidence="13" key="1">
    <citation type="submission" date="2021-04" db="EMBL/GenBank/DDBJ databases">
        <authorList>
            <consortium name="Wellcome Sanger Institute Data Sharing"/>
        </authorList>
    </citation>
    <scope>NUCLEOTIDE SEQUENCE [LARGE SCALE GENOMIC DNA]</scope>
</reference>
<organism evidence="13 14">
    <name type="scientific">Echeneis naucrates</name>
    <name type="common">Live sharksucker</name>
    <dbReference type="NCBI Taxonomy" id="173247"/>
    <lineage>
        <taxon>Eukaryota</taxon>
        <taxon>Metazoa</taxon>
        <taxon>Chordata</taxon>
        <taxon>Craniata</taxon>
        <taxon>Vertebrata</taxon>
        <taxon>Euteleostomi</taxon>
        <taxon>Actinopterygii</taxon>
        <taxon>Neopterygii</taxon>
        <taxon>Teleostei</taxon>
        <taxon>Neoteleostei</taxon>
        <taxon>Acanthomorphata</taxon>
        <taxon>Carangaria</taxon>
        <taxon>Carangiformes</taxon>
        <taxon>Echeneidae</taxon>
        <taxon>Echeneis</taxon>
    </lineage>
</organism>
<evidence type="ECO:0000256" key="7">
    <source>
        <dbReference type="ARBA" id="ARBA00023054"/>
    </source>
</evidence>
<reference evidence="13" key="2">
    <citation type="submission" date="2025-08" db="UniProtKB">
        <authorList>
            <consortium name="Ensembl"/>
        </authorList>
    </citation>
    <scope>IDENTIFICATION</scope>
</reference>
<dbReference type="GO" id="GO:0098794">
    <property type="term" value="C:postsynapse"/>
    <property type="evidence" value="ECO:0007669"/>
    <property type="project" value="TreeGrafter"/>
</dbReference>
<dbReference type="GO" id="GO:0008270">
    <property type="term" value="F:zinc ion binding"/>
    <property type="evidence" value="ECO:0007669"/>
    <property type="project" value="UniProtKB-KW"/>
</dbReference>
<dbReference type="SMART" id="SM00248">
    <property type="entry name" value="ANK"/>
    <property type="match status" value="3"/>
</dbReference>
<dbReference type="GO" id="GO:0005096">
    <property type="term" value="F:GTPase activator activity"/>
    <property type="evidence" value="ECO:0007669"/>
    <property type="project" value="UniProtKB-KW"/>
</dbReference>
<dbReference type="Gene3D" id="1.20.120.330">
    <property type="entry name" value="Nucleotidyltransferases domain 2"/>
    <property type="match status" value="1"/>
</dbReference>
<dbReference type="SMART" id="SM00555">
    <property type="entry name" value="GIT"/>
    <property type="match status" value="2"/>
</dbReference>
<dbReference type="SUPFAM" id="SSF48403">
    <property type="entry name" value="Ankyrin repeat"/>
    <property type="match status" value="1"/>
</dbReference>
<evidence type="ECO:0000256" key="8">
    <source>
        <dbReference type="PROSITE-ProRule" id="PRU00023"/>
    </source>
</evidence>
<keyword evidence="1" id="KW-0343">GTPase activation</keyword>
<feature type="compositionally biased region" description="Basic and acidic residues" evidence="11">
    <location>
        <begin position="504"/>
        <end position="524"/>
    </location>
</feature>
<dbReference type="AlphaFoldDB" id="A0A665UKQ8"/>
<evidence type="ECO:0000256" key="4">
    <source>
        <dbReference type="ARBA" id="ARBA00022771"/>
    </source>
</evidence>
<dbReference type="OMA" id="IDHKNGH"/>
<evidence type="ECO:0000256" key="6">
    <source>
        <dbReference type="ARBA" id="ARBA00023043"/>
    </source>
</evidence>
<dbReference type="PROSITE" id="PS50088">
    <property type="entry name" value="ANK_REPEAT"/>
    <property type="match status" value="1"/>
</dbReference>
<dbReference type="Proteomes" id="UP000472264">
    <property type="component" value="Chromosome 13"/>
</dbReference>
<protein>
    <submittedName>
        <fullName evidence="13">G protein-coupled receptor kinase interacting ArfGAP 1</fullName>
    </submittedName>
</protein>
<dbReference type="GO" id="GO:0036465">
    <property type="term" value="P:synaptic vesicle recycling"/>
    <property type="evidence" value="ECO:0007669"/>
    <property type="project" value="TreeGrafter"/>
</dbReference>
<dbReference type="InterPro" id="IPR022018">
    <property type="entry name" value="GIT1_C"/>
</dbReference>
<dbReference type="InterPro" id="IPR036770">
    <property type="entry name" value="Ankyrin_rpt-contain_sf"/>
</dbReference>
<dbReference type="Gene3D" id="1.20.5.170">
    <property type="match status" value="1"/>
</dbReference>
<evidence type="ECO:0000256" key="1">
    <source>
        <dbReference type="ARBA" id="ARBA00022468"/>
    </source>
</evidence>
<dbReference type="Gene3D" id="1.25.40.20">
    <property type="entry name" value="Ankyrin repeat-containing domain"/>
    <property type="match status" value="1"/>
</dbReference>
<evidence type="ECO:0000256" key="5">
    <source>
        <dbReference type="ARBA" id="ARBA00022833"/>
    </source>
</evidence>